<feature type="region of interest" description="Disordered" evidence="1">
    <location>
        <begin position="46"/>
        <end position="77"/>
    </location>
</feature>
<reference evidence="2" key="1">
    <citation type="submission" date="2020-02" db="EMBL/GenBank/DDBJ databases">
        <authorList>
            <person name="Meier V. D."/>
        </authorList>
    </citation>
    <scope>NUCLEOTIDE SEQUENCE</scope>
    <source>
        <strain evidence="2">AVDCRST_MAG67</strain>
    </source>
</reference>
<feature type="non-terminal residue" evidence="2">
    <location>
        <position position="1"/>
    </location>
</feature>
<evidence type="ECO:0000313" key="2">
    <source>
        <dbReference type="EMBL" id="CAA9528223.1"/>
    </source>
</evidence>
<feature type="region of interest" description="Disordered" evidence="1">
    <location>
        <begin position="1"/>
        <end position="33"/>
    </location>
</feature>
<feature type="compositionally biased region" description="Low complexity" evidence="1">
    <location>
        <begin position="58"/>
        <end position="71"/>
    </location>
</feature>
<organism evidence="2">
    <name type="scientific">uncultured Solirubrobacteraceae bacterium</name>
    <dbReference type="NCBI Taxonomy" id="1162706"/>
    <lineage>
        <taxon>Bacteria</taxon>
        <taxon>Bacillati</taxon>
        <taxon>Actinomycetota</taxon>
        <taxon>Thermoleophilia</taxon>
        <taxon>Solirubrobacterales</taxon>
        <taxon>Solirubrobacteraceae</taxon>
        <taxon>environmental samples</taxon>
    </lineage>
</organism>
<gene>
    <name evidence="2" type="ORF">AVDCRST_MAG67-4241</name>
</gene>
<evidence type="ECO:0000256" key="1">
    <source>
        <dbReference type="SAM" id="MobiDB-lite"/>
    </source>
</evidence>
<feature type="non-terminal residue" evidence="2">
    <location>
        <position position="77"/>
    </location>
</feature>
<accession>A0A6J4TPQ0</accession>
<name>A0A6J4TPQ0_9ACTN</name>
<proteinExistence type="predicted"/>
<dbReference type="EMBL" id="CADCVQ010000160">
    <property type="protein sequence ID" value="CAA9528223.1"/>
    <property type="molecule type" value="Genomic_DNA"/>
</dbReference>
<feature type="compositionally biased region" description="Polar residues" evidence="1">
    <location>
        <begin position="1"/>
        <end position="14"/>
    </location>
</feature>
<dbReference type="AlphaFoldDB" id="A0A6J4TPQ0"/>
<sequence length="77" mass="8103">WHSTSEIEWSQRSQGAAGAPRASRCAPGATASSSACCAANRIRATRSGGTRASRRCTRPPTAACTRTPTTTRRTRAP</sequence>
<protein>
    <submittedName>
        <fullName evidence="2">Uncharacterized protein</fullName>
    </submittedName>
</protein>